<organism evidence="2">
    <name type="scientific">marine sediment metagenome</name>
    <dbReference type="NCBI Taxonomy" id="412755"/>
    <lineage>
        <taxon>unclassified sequences</taxon>
        <taxon>metagenomes</taxon>
        <taxon>ecological metagenomes</taxon>
    </lineage>
</organism>
<comment type="caution">
    <text evidence="2">The sequence shown here is derived from an EMBL/GenBank/DDBJ whole genome shotgun (WGS) entry which is preliminary data.</text>
</comment>
<evidence type="ECO:0000313" key="2">
    <source>
        <dbReference type="EMBL" id="GAI89939.1"/>
    </source>
</evidence>
<feature type="domain" description="4Fe-4S ferredoxin-type" evidence="1">
    <location>
        <begin position="210"/>
        <end position="230"/>
    </location>
</feature>
<dbReference type="InterPro" id="IPR007525">
    <property type="entry name" value="FrhB_FdhB_C"/>
</dbReference>
<feature type="non-terminal residue" evidence="2">
    <location>
        <position position="1"/>
    </location>
</feature>
<dbReference type="InterPro" id="IPR017900">
    <property type="entry name" value="4Fe4S_Fe_S_CS"/>
</dbReference>
<feature type="non-terminal residue" evidence="2">
    <location>
        <position position="272"/>
    </location>
</feature>
<dbReference type="Pfam" id="PF04432">
    <property type="entry name" value="FrhB_FdhB_C"/>
    <property type="match status" value="1"/>
</dbReference>
<accession>X1UC62</accession>
<name>X1UC62_9ZZZZ</name>
<protein>
    <recommendedName>
        <fullName evidence="1">4Fe-4S ferredoxin-type domain-containing protein</fullName>
    </recommendedName>
</protein>
<dbReference type="InterPro" id="IPR017896">
    <property type="entry name" value="4Fe4S_Fe-S-bd"/>
</dbReference>
<sequence length="272" mass="31438">GSGHQTGKERASLTMDIQRELKNQARKLLEEKKVDLIIGYKQGTIPLRTTPCFIKDKAEVEDLVWNQFCENNLVKYLIGRSEKVGVVVKGCDARSIVSLIKEKQIEKERVTIIGIPCSGVVDRKKIQIELRGEEIVKVDLEDGKIRIKTRDSERSLESQKFLHDSCLGCKYKNPRLWDILIGEKVEESEPKNEYGKIEEMAKKTAEERWQYFNTEIEKCIRCYACRNACPLCYCQECFVDQNFPSWFGKTINLSDTLCFHIMRAFHTTGRCV</sequence>
<gene>
    <name evidence="2" type="ORF">S12H4_34300</name>
</gene>
<proteinExistence type="predicted"/>
<dbReference type="EMBL" id="BARW01020284">
    <property type="protein sequence ID" value="GAI89939.1"/>
    <property type="molecule type" value="Genomic_DNA"/>
</dbReference>
<dbReference type="AlphaFoldDB" id="X1UC62"/>
<dbReference type="PROSITE" id="PS51379">
    <property type="entry name" value="4FE4S_FER_2"/>
    <property type="match status" value="1"/>
</dbReference>
<dbReference type="SUPFAM" id="SSF46548">
    <property type="entry name" value="alpha-helical ferredoxin"/>
    <property type="match status" value="1"/>
</dbReference>
<dbReference type="PROSITE" id="PS00198">
    <property type="entry name" value="4FE4S_FER_1"/>
    <property type="match status" value="1"/>
</dbReference>
<evidence type="ECO:0000259" key="1">
    <source>
        <dbReference type="PROSITE" id="PS51379"/>
    </source>
</evidence>
<reference evidence="2" key="1">
    <citation type="journal article" date="2014" name="Front. Microbiol.">
        <title>High frequency of phylogenetically diverse reductive dehalogenase-homologous genes in deep subseafloor sedimentary metagenomes.</title>
        <authorList>
            <person name="Kawai M."/>
            <person name="Futagami T."/>
            <person name="Toyoda A."/>
            <person name="Takaki Y."/>
            <person name="Nishi S."/>
            <person name="Hori S."/>
            <person name="Arai W."/>
            <person name="Tsubouchi T."/>
            <person name="Morono Y."/>
            <person name="Uchiyama I."/>
            <person name="Ito T."/>
            <person name="Fujiyama A."/>
            <person name="Inagaki F."/>
            <person name="Takami H."/>
        </authorList>
    </citation>
    <scope>NUCLEOTIDE SEQUENCE</scope>
    <source>
        <strain evidence="2">Expedition CK06-06</strain>
    </source>
</reference>